<name>A0A3L6LDM1_9TRYP</name>
<organism evidence="8">
    <name type="scientific">Trypanosoma brucei equiperdum</name>
    <dbReference type="NCBI Taxonomy" id="630700"/>
    <lineage>
        <taxon>Eukaryota</taxon>
        <taxon>Discoba</taxon>
        <taxon>Euglenozoa</taxon>
        <taxon>Kinetoplastea</taxon>
        <taxon>Metakinetoplastina</taxon>
        <taxon>Trypanosomatida</taxon>
        <taxon>Trypanosomatidae</taxon>
        <taxon>Trypanosoma</taxon>
    </lineage>
</organism>
<feature type="compositionally biased region" description="Basic and acidic residues" evidence="6">
    <location>
        <begin position="145"/>
        <end position="161"/>
    </location>
</feature>
<feature type="region of interest" description="Disordered" evidence="6">
    <location>
        <begin position="1"/>
        <end position="23"/>
    </location>
</feature>
<keyword evidence="4" id="KW-0206">Cytoskeleton</keyword>
<dbReference type="GO" id="GO:0005929">
    <property type="term" value="C:cilium"/>
    <property type="evidence" value="ECO:0007669"/>
    <property type="project" value="UniProtKB-SubCell"/>
</dbReference>
<protein>
    <submittedName>
        <fullName evidence="8">Enkuring domain-containig protein</fullName>
    </submittedName>
</protein>
<dbReference type="InterPro" id="IPR052102">
    <property type="entry name" value="Enkurin_domain-protein"/>
</dbReference>
<dbReference type="EMBL" id="QSBY01000001">
    <property type="protein sequence ID" value="RHW74395.1"/>
    <property type="molecule type" value="Genomic_DNA"/>
</dbReference>
<dbReference type="GO" id="GO:0005856">
    <property type="term" value="C:cytoskeleton"/>
    <property type="evidence" value="ECO:0007669"/>
    <property type="project" value="UniProtKB-SubCell"/>
</dbReference>
<sequence>MSGENIKNLLAPQPTVDQGPYSGKYEKRMVDLPKPTYSTFYNKNKEFDSTHPRYFKQRDAVIGPIVNDTVDPKNFLRTGQGIKHIVPPVPHKKQHRKDFLDCGDIRKRTQGAMEPADQQQKERSGMGGMGSLANTNGVGGQAGDGIREHDMNSNDPERKGEQANGGDTGLRGTGNVESAVGSCDNKNNFQGAATGDNGRCHLNSLDRSRCKKDFVTSNIIDVDNMVPKRRKDQPEDPTRRKTFGRVPGYIGRVKEVIEKERMQLKAIGEARTNNRLERVGKFVYRLDEQERLNMISKLRAKLTEKGAELNRMPFAKDTYIQMKRKSDVEKRIKEIESSLEKLEKDAVFIYSDDPRVVHWTKDAAFEEARLFASD</sequence>
<evidence type="ECO:0000256" key="5">
    <source>
        <dbReference type="ARBA" id="ARBA00023273"/>
    </source>
</evidence>
<dbReference type="PROSITE" id="PS51665">
    <property type="entry name" value="ENKURIN"/>
    <property type="match status" value="1"/>
</dbReference>
<evidence type="ECO:0000256" key="3">
    <source>
        <dbReference type="ARBA" id="ARBA00022490"/>
    </source>
</evidence>
<keyword evidence="5" id="KW-0966">Cell projection</keyword>
<dbReference type="InterPro" id="IPR027012">
    <property type="entry name" value="Enkurin_dom"/>
</dbReference>
<feature type="region of interest" description="Disordered" evidence="6">
    <location>
        <begin position="109"/>
        <end position="171"/>
    </location>
</feature>
<comment type="subcellular location">
    <subcellularLocation>
        <location evidence="1">Cell projection</location>
        <location evidence="1">Cilium</location>
    </subcellularLocation>
    <subcellularLocation>
        <location evidence="2">Cytoplasm</location>
        <location evidence="2">Cytoskeleton</location>
    </subcellularLocation>
</comment>
<evidence type="ECO:0000313" key="8">
    <source>
        <dbReference type="EMBL" id="RHW74395.1"/>
    </source>
</evidence>
<comment type="caution">
    <text evidence="8">The sequence shown here is derived from an EMBL/GenBank/DDBJ whole genome shotgun (WGS) entry which is preliminary data.</text>
</comment>
<evidence type="ECO:0000256" key="1">
    <source>
        <dbReference type="ARBA" id="ARBA00004138"/>
    </source>
</evidence>
<evidence type="ECO:0000256" key="4">
    <source>
        <dbReference type="ARBA" id="ARBA00023212"/>
    </source>
</evidence>
<dbReference type="Proteomes" id="UP000266743">
    <property type="component" value="Chromosome 1"/>
</dbReference>
<evidence type="ECO:0000256" key="6">
    <source>
        <dbReference type="SAM" id="MobiDB-lite"/>
    </source>
</evidence>
<dbReference type="Pfam" id="PF13864">
    <property type="entry name" value="Enkurin"/>
    <property type="match status" value="1"/>
</dbReference>
<proteinExistence type="predicted"/>
<evidence type="ECO:0000256" key="2">
    <source>
        <dbReference type="ARBA" id="ARBA00004245"/>
    </source>
</evidence>
<evidence type="ECO:0000259" key="7">
    <source>
        <dbReference type="PROSITE" id="PS51665"/>
    </source>
</evidence>
<feature type="domain" description="Enkurin" evidence="7">
    <location>
        <begin position="259"/>
        <end position="350"/>
    </location>
</feature>
<dbReference type="PANTHER" id="PTHR21490:SF0">
    <property type="entry name" value="ENKURIN"/>
    <property type="match status" value="1"/>
</dbReference>
<keyword evidence="3" id="KW-0963">Cytoplasm</keyword>
<dbReference type="GO" id="GO:0005516">
    <property type="term" value="F:calmodulin binding"/>
    <property type="evidence" value="ECO:0007669"/>
    <property type="project" value="TreeGrafter"/>
</dbReference>
<gene>
    <name evidence="8" type="ORF">DPX39_010013400</name>
</gene>
<accession>A0A3L6LDM1</accession>
<reference evidence="8" key="1">
    <citation type="submission" date="2018-09" db="EMBL/GenBank/DDBJ databases">
        <title>whole genome sequence of T. equiperdum IVM-t1 strain.</title>
        <authorList>
            <person name="Suganuma K."/>
        </authorList>
    </citation>
    <scope>NUCLEOTIDE SEQUENCE [LARGE SCALE GENOMIC DNA]</scope>
    <source>
        <strain evidence="8">IVM-t1</strain>
    </source>
</reference>
<dbReference type="PANTHER" id="PTHR21490">
    <property type="entry name" value="ENKURIN-RELATED"/>
    <property type="match status" value="1"/>
</dbReference>
<dbReference type="AlphaFoldDB" id="A0A3L6LDM1"/>